<keyword evidence="3" id="KW-1185">Reference proteome</keyword>
<comment type="similarity">
    <text evidence="1">Belongs to the short-chain dehydrogenases/reductases (SDR) family.</text>
</comment>
<sequence>MTNTNKVWYITGVTSGAGFALCSTLLEKGYHVCGTSRSLNRINQLPFVSNNNFLGLEVDITNEESVKKSIKRVIDKFGEIDVVVNNAGQSIMGNVEEITDKEQRMLMDVLYFGPCNVIRAVLPHFRLRKNGLIINISSVFGEASVPLFSSYCAGKAALSAMTYSLHEELKPFNIRVICIMLGYLDTNFKNPTTSNPIGEYKLESTFNKMKKTFGRHNKESPVNFAKFIIQNSMLDNPPLKFIYRKNPKKIN</sequence>
<dbReference type="PANTHER" id="PTHR43976">
    <property type="entry name" value="SHORT CHAIN DEHYDROGENASE"/>
    <property type="match status" value="1"/>
</dbReference>
<dbReference type="STRING" id="5786.F0ZB65"/>
<dbReference type="InParanoid" id="F0ZB65"/>
<dbReference type="InterPro" id="IPR020904">
    <property type="entry name" value="Sc_DH/Rdtase_CS"/>
</dbReference>
<dbReference type="GeneID" id="10506509"/>
<dbReference type="CDD" id="cd05374">
    <property type="entry name" value="17beta-HSD-like_SDR_c"/>
    <property type="match status" value="1"/>
</dbReference>
<dbReference type="eggNOG" id="KOG1209">
    <property type="taxonomic scope" value="Eukaryota"/>
</dbReference>
<dbReference type="EMBL" id="GL870968">
    <property type="protein sequence ID" value="EGC38837.1"/>
    <property type="molecule type" value="Genomic_DNA"/>
</dbReference>
<dbReference type="Gene3D" id="3.40.50.720">
    <property type="entry name" value="NAD(P)-binding Rossmann-like Domain"/>
    <property type="match status" value="1"/>
</dbReference>
<evidence type="ECO:0000313" key="3">
    <source>
        <dbReference type="Proteomes" id="UP000001064"/>
    </source>
</evidence>
<dbReference type="OrthoDB" id="13950at2759"/>
<dbReference type="InterPro" id="IPR051911">
    <property type="entry name" value="SDR_oxidoreductase"/>
</dbReference>
<dbReference type="OMA" id="GPCNVIR"/>
<name>F0ZB65_DICPU</name>
<proteinExistence type="inferred from homology"/>
<gene>
    <name evidence="2" type="ORF">DICPUDRAFT_93750</name>
</gene>
<dbReference type="PRINTS" id="PR00080">
    <property type="entry name" value="SDRFAMILY"/>
</dbReference>
<dbReference type="PRINTS" id="PR00081">
    <property type="entry name" value="GDHRDH"/>
</dbReference>
<reference evidence="3" key="1">
    <citation type="journal article" date="2011" name="Genome Biol.">
        <title>Comparative genomics of the social amoebae Dictyostelium discoideum and Dictyostelium purpureum.</title>
        <authorList>
            <consortium name="US DOE Joint Genome Institute (JGI-PGF)"/>
            <person name="Sucgang R."/>
            <person name="Kuo A."/>
            <person name="Tian X."/>
            <person name="Salerno W."/>
            <person name="Parikh A."/>
            <person name="Feasley C.L."/>
            <person name="Dalin E."/>
            <person name="Tu H."/>
            <person name="Huang E."/>
            <person name="Barry K."/>
            <person name="Lindquist E."/>
            <person name="Shapiro H."/>
            <person name="Bruce D."/>
            <person name="Schmutz J."/>
            <person name="Salamov A."/>
            <person name="Fey P."/>
            <person name="Gaudet P."/>
            <person name="Anjard C."/>
            <person name="Babu M.M."/>
            <person name="Basu S."/>
            <person name="Bushmanova Y."/>
            <person name="van der Wel H."/>
            <person name="Katoh-Kurasawa M."/>
            <person name="Dinh C."/>
            <person name="Coutinho P.M."/>
            <person name="Saito T."/>
            <person name="Elias M."/>
            <person name="Schaap P."/>
            <person name="Kay R.R."/>
            <person name="Henrissat B."/>
            <person name="Eichinger L."/>
            <person name="Rivero F."/>
            <person name="Putnam N.H."/>
            <person name="West C.M."/>
            <person name="Loomis W.F."/>
            <person name="Chisholm R.L."/>
            <person name="Shaulsky G."/>
            <person name="Strassmann J.E."/>
            <person name="Queller D.C."/>
            <person name="Kuspa A."/>
            <person name="Grigoriev I.V."/>
        </authorList>
    </citation>
    <scope>NUCLEOTIDE SEQUENCE [LARGE SCALE GENOMIC DNA]</scope>
    <source>
        <strain evidence="3">QSDP1</strain>
    </source>
</reference>
<dbReference type="Proteomes" id="UP000001064">
    <property type="component" value="Unassembled WGS sequence"/>
</dbReference>
<dbReference type="InterPro" id="IPR002347">
    <property type="entry name" value="SDR_fam"/>
</dbReference>
<dbReference type="RefSeq" id="XP_003284631.1">
    <property type="nucleotide sequence ID" value="XM_003284583.1"/>
</dbReference>
<dbReference type="PROSITE" id="PS00061">
    <property type="entry name" value="ADH_SHORT"/>
    <property type="match status" value="1"/>
</dbReference>
<dbReference type="KEGG" id="dpp:DICPUDRAFT_93750"/>
<dbReference type="VEuPathDB" id="AmoebaDB:DICPUDRAFT_93750"/>
<dbReference type="InterPro" id="IPR036291">
    <property type="entry name" value="NAD(P)-bd_dom_sf"/>
</dbReference>
<dbReference type="PANTHER" id="PTHR43976:SF1">
    <property type="entry name" value="SHORT-CHAIN DEHYDROGENASE_REDUCTASE FAMILY PROTEIN"/>
    <property type="match status" value="1"/>
</dbReference>
<organism evidence="2 3">
    <name type="scientific">Dictyostelium purpureum</name>
    <name type="common">Slime mold</name>
    <dbReference type="NCBI Taxonomy" id="5786"/>
    <lineage>
        <taxon>Eukaryota</taxon>
        <taxon>Amoebozoa</taxon>
        <taxon>Evosea</taxon>
        <taxon>Eumycetozoa</taxon>
        <taxon>Dictyostelia</taxon>
        <taxon>Dictyosteliales</taxon>
        <taxon>Dictyosteliaceae</taxon>
        <taxon>Dictyostelium</taxon>
    </lineage>
</organism>
<dbReference type="Pfam" id="PF00106">
    <property type="entry name" value="adh_short"/>
    <property type="match status" value="1"/>
</dbReference>
<dbReference type="SUPFAM" id="SSF51735">
    <property type="entry name" value="NAD(P)-binding Rossmann-fold domains"/>
    <property type="match status" value="1"/>
</dbReference>
<evidence type="ECO:0000313" key="2">
    <source>
        <dbReference type="EMBL" id="EGC38837.1"/>
    </source>
</evidence>
<dbReference type="AlphaFoldDB" id="F0ZB65"/>
<evidence type="ECO:0000256" key="1">
    <source>
        <dbReference type="RuleBase" id="RU000363"/>
    </source>
</evidence>
<protein>
    <submittedName>
        <fullName evidence="2">Uncharacterized protein</fullName>
    </submittedName>
</protein>
<accession>F0ZB65</accession>